<dbReference type="InterPro" id="IPR013154">
    <property type="entry name" value="ADH-like_N"/>
</dbReference>
<evidence type="ECO:0000256" key="1">
    <source>
        <dbReference type="ARBA" id="ARBA00022857"/>
    </source>
</evidence>
<keyword evidence="4" id="KW-1185">Reference proteome</keyword>
<dbReference type="InterPro" id="IPR051603">
    <property type="entry name" value="Zinc-ADH_QOR/CCCR"/>
</dbReference>
<evidence type="ECO:0000313" key="3">
    <source>
        <dbReference type="EMBL" id="MDJ1506547.1"/>
    </source>
</evidence>
<protein>
    <submittedName>
        <fullName evidence="3">NADP-dependent oxidoreductase</fullName>
        <ecNumber evidence="3">1.-.-.-</ecNumber>
    </submittedName>
</protein>
<dbReference type="Proteomes" id="UP001232063">
    <property type="component" value="Unassembled WGS sequence"/>
</dbReference>
<keyword evidence="1" id="KW-0521">NADP</keyword>
<dbReference type="CDD" id="cd05289">
    <property type="entry name" value="MDR_like_2"/>
    <property type="match status" value="1"/>
</dbReference>
<organism evidence="3 4">
    <name type="scientific">Xanthocytophaga agilis</name>
    <dbReference type="NCBI Taxonomy" id="3048010"/>
    <lineage>
        <taxon>Bacteria</taxon>
        <taxon>Pseudomonadati</taxon>
        <taxon>Bacteroidota</taxon>
        <taxon>Cytophagia</taxon>
        <taxon>Cytophagales</taxon>
        <taxon>Rhodocytophagaceae</taxon>
        <taxon>Xanthocytophaga</taxon>
    </lineage>
</organism>
<sequence>MKSIILNAHGGVDQLQLREVPIPVANADEVLIKVHAISINPTDIYARQNVALNYIFNGEEPRILGWDIAGEITGLGRGVENFKLGDRVFGLLNFPTHTKPGHAKGYAEYVIARVKDISLIPESVSYDEAAAAALAALTIWQPLKKVPIQKGNRVFITGAGGGVGHFAVQIAKHFGAYVITLASGSKRDFILSLGADEFIDYQTVDFLNALEPVDYVIEGLRDGHLARSLKVVKKGGNLLSLWSQIEGTSWQKQASDLGIHAFYNAVESSGKDLAEIAKLLEKGAVKPHISKRFHLNEIGKAHEAMETNHATGKIIVNPNY</sequence>
<proteinExistence type="predicted"/>
<dbReference type="PANTHER" id="PTHR44154:SF1">
    <property type="entry name" value="QUINONE OXIDOREDUCTASE"/>
    <property type="match status" value="1"/>
</dbReference>
<evidence type="ECO:0000259" key="2">
    <source>
        <dbReference type="SMART" id="SM00829"/>
    </source>
</evidence>
<reference evidence="3" key="1">
    <citation type="submission" date="2023-05" db="EMBL/GenBank/DDBJ databases">
        <authorList>
            <person name="Zhang X."/>
        </authorList>
    </citation>
    <scope>NUCLEOTIDE SEQUENCE</scope>
    <source>
        <strain evidence="3">BD1B2-1</strain>
    </source>
</reference>
<dbReference type="Pfam" id="PF08240">
    <property type="entry name" value="ADH_N"/>
    <property type="match status" value="1"/>
</dbReference>
<dbReference type="SUPFAM" id="SSF51735">
    <property type="entry name" value="NAD(P)-binding Rossmann-fold domains"/>
    <property type="match status" value="1"/>
</dbReference>
<dbReference type="AlphaFoldDB" id="A0AAE3RDB8"/>
<dbReference type="EC" id="1.-.-.-" evidence="3"/>
<evidence type="ECO:0000313" key="4">
    <source>
        <dbReference type="Proteomes" id="UP001232063"/>
    </source>
</evidence>
<dbReference type="SUPFAM" id="SSF50129">
    <property type="entry name" value="GroES-like"/>
    <property type="match status" value="1"/>
</dbReference>
<dbReference type="GO" id="GO:0016491">
    <property type="term" value="F:oxidoreductase activity"/>
    <property type="evidence" value="ECO:0007669"/>
    <property type="project" value="UniProtKB-KW"/>
</dbReference>
<dbReference type="RefSeq" id="WP_314519542.1">
    <property type="nucleotide sequence ID" value="NZ_JASJOU010000024.1"/>
</dbReference>
<keyword evidence="3" id="KW-0560">Oxidoreductase</keyword>
<dbReference type="InterPro" id="IPR020843">
    <property type="entry name" value="ER"/>
</dbReference>
<accession>A0AAE3RDB8</accession>
<comment type="caution">
    <text evidence="3">The sequence shown here is derived from an EMBL/GenBank/DDBJ whole genome shotgun (WGS) entry which is preliminary data.</text>
</comment>
<name>A0AAE3RDB8_9BACT</name>
<dbReference type="Gene3D" id="3.40.50.720">
    <property type="entry name" value="NAD(P)-binding Rossmann-like Domain"/>
    <property type="match status" value="1"/>
</dbReference>
<dbReference type="SMART" id="SM00829">
    <property type="entry name" value="PKS_ER"/>
    <property type="match status" value="1"/>
</dbReference>
<dbReference type="PANTHER" id="PTHR44154">
    <property type="entry name" value="QUINONE OXIDOREDUCTASE"/>
    <property type="match status" value="1"/>
</dbReference>
<dbReference type="InterPro" id="IPR036291">
    <property type="entry name" value="NAD(P)-bd_dom_sf"/>
</dbReference>
<dbReference type="Gene3D" id="3.90.180.10">
    <property type="entry name" value="Medium-chain alcohol dehydrogenases, catalytic domain"/>
    <property type="match status" value="1"/>
</dbReference>
<dbReference type="Pfam" id="PF13602">
    <property type="entry name" value="ADH_zinc_N_2"/>
    <property type="match status" value="1"/>
</dbReference>
<feature type="domain" description="Enoyl reductase (ER)" evidence="2">
    <location>
        <begin position="10"/>
        <end position="316"/>
    </location>
</feature>
<gene>
    <name evidence="3" type="ORF">QNI22_38210</name>
</gene>
<dbReference type="InterPro" id="IPR011032">
    <property type="entry name" value="GroES-like_sf"/>
</dbReference>
<dbReference type="EMBL" id="JASJOU010000024">
    <property type="protein sequence ID" value="MDJ1506547.1"/>
    <property type="molecule type" value="Genomic_DNA"/>
</dbReference>